<evidence type="ECO:0000313" key="2">
    <source>
        <dbReference type="Proteomes" id="UP001604277"/>
    </source>
</evidence>
<protein>
    <submittedName>
        <fullName evidence="1">Uncharacterized protein</fullName>
    </submittedName>
</protein>
<proteinExistence type="predicted"/>
<dbReference type="Proteomes" id="UP001604277">
    <property type="component" value="Unassembled WGS sequence"/>
</dbReference>
<comment type="caution">
    <text evidence="1">The sequence shown here is derived from an EMBL/GenBank/DDBJ whole genome shotgun (WGS) entry which is preliminary data.</text>
</comment>
<gene>
    <name evidence="1" type="ORF">Fot_10913</name>
</gene>
<name>A0ABD1WKU3_9LAMI</name>
<reference evidence="2" key="1">
    <citation type="submission" date="2024-07" db="EMBL/GenBank/DDBJ databases">
        <title>Two chromosome-level genome assemblies of Korean endemic species Abeliophyllum distichum and Forsythia ovata (Oleaceae).</title>
        <authorList>
            <person name="Jang H."/>
        </authorList>
    </citation>
    <scope>NUCLEOTIDE SEQUENCE [LARGE SCALE GENOMIC DNA]</scope>
</reference>
<dbReference type="AlphaFoldDB" id="A0ABD1WKU3"/>
<keyword evidence="2" id="KW-1185">Reference proteome</keyword>
<sequence length="106" mass="12261">MWCGLCLSNDAQYDKSDPSLTEPCLRGRRKASQLKHLWKSELKVSHSISNLWWKICNEIQENAWKMAARVNNKRVVRAQCPLHFQGKGPIQMSPKILLTDVFEEPP</sequence>
<dbReference type="EMBL" id="JBFOLJ010000003">
    <property type="protein sequence ID" value="KAL2549383.1"/>
    <property type="molecule type" value="Genomic_DNA"/>
</dbReference>
<accession>A0ABD1WKU3</accession>
<evidence type="ECO:0000313" key="1">
    <source>
        <dbReference type="EMBL" id="KAL2549383.1"/>
    </source>
</evidence>
<organism evidence="1 2">
    <name type="scientific">Forsythia ovata</name>
    <dbReference type="NCBI Taxonomy" id="205694"/>
    <lineage>
        <taxon>Eukaryota</taxon>
        <taxon>Viridiplantae</taxon>
        <taxon>Streptophyta</taxon>
        <taxon>Embryophyta</taxon>
        <taxon>Tracheophyta</taxon>
        <taxon>Spermatophyta</taxon>
        <taxon>Magnoliopsida</taxon>
        <taxon>eudicotyledons</taxon>
        <taxon>Gunneridae</taxon>
        <taxon>Pentapetalae</taxon>
        <taxon>asterids</taxon>
        <taxon>lamiids</taxon>
        <taxon>Lamiales</taxon>
        <taxon>Oleaceae</taxon>
        <taxon>Forsythieae</taxon>
        <taxon>Forsythia</taxon>
    </lineage>
</organism>